<dbReference type="STRING" id="45235.A0A2K3QCT9"/>
<proteinExistence type="predicted"/>
<protein>
    <submittedName>
        <fullName evidence="2">Uncharacterized protein</fullName>
    </submittedName>
</protein>
<comment type="caution">
    <text evidence="2">The sequence shown here is derived from an EMBL/GenBank/DDBJ whole genome shotgun (WGS) entry which is preliminary data.</text>
</comment>
<reference evidence="2 3" key="1">
    <citation type="submission" date="2017-08" db="EMBL/GenBank/DDBJ databases">
        <title>Harnessing the power of phylogenomics to disentangle the directionality and signatures of interkingdom host jumping in the parasitic fungal genus Tolypocladium.</title>
        <authorList>
            <person name="Quandt C.A."/>
            <person name="Patterson W."/>
            <person name="Spatafora J.W."/>
        </authorList>
    </citation>
    <scope>NUCLEOTIDE SEQUENCE [LARGE SCALE GENOMIC DNA]</scope>
    <source>
        <strain evidence="2 3">CBS 113982</strain>
    </source>
</reference>
<evidence type="ECO:0000313" key="3">
    <source>
        <dbReference type="Proteomes" id="UP000236621"/>
    </source>
</evidence>
<sequence>MFTSHPIPPSALGEQPGFATTQLRAFALTNHLDAFLQGATAFRNGRELAKRFRDEAIEAIEQANKRAREEAVASPLDGDGLEPSFASGASADETIVTSQETIPNPGSNIPPSYDSDTSADETLREIHPVKRIKSRSPRKR</sequence>
<keyword evidence="3" id="KW-1185">Reference proteome</keyword>
<gene>
    <name evidence="2" type="ORF">TCAP_04710</name>
</gene>
<dbReference type="EMBL" id="NRSZ01000772">
    <property type="protein sequence ID" value="PNY25354.1"/>
    <property type="molecule type" value="Genomic_DNA"/>
</dbReference>
<evidence type="ECO:0000313" key="2">
    <source>
        <dbReference type="EMBL" id="PNY25354.1"/>
    </source>
</evidence>
<feature type="compositionally biased region" description="Basic residues" evidence="1">
    <location>
        <begin position="129"/>
        <end position="140"/>
    </location>
</feature>
<name>A0A2K3QCT9_9HYPO</name>
<dbReference type="OrthoDB" id="4941487at2759"/>
<feature type="region of interest" description="Disordered" evidence="1">
    <location>
        <begin position="68"/>
        <end position="140"/>
    </location>
</feature>
<dbReference type="AlphaFoldDB" id="A0A2K3QCT9"/>
<organism evidence="2 3">
    <name type="scientific">Tolypocladium capitatum</name>
    <dbReference type="NCBI Taxonomy" id="45235"/>
    <lineage>
        <taxon>Eukaryota</taxon>
        <taxon>Fungi</taxon>
        <taxon>Dikarya</taxon>
        <taxon>Ascomycota</taxon>
        <taxon>Pezizomycotina</taxon>
        <taxon>Sordariomycetes</taxon>
        <taxon>Hypocreomycetidae</taxon>
        <taxon>Hypocreales</taxon>
        <taxon>Ophiocordycipitaceae</taxon>
        <taxon>Tolypocladium</taxon>
    </lineage>
</organism>
<feature type="compositionally biased region" description="Polar residues" evidence="1">
    <location>
        <begin position="95"/>
        <end position="116"/>
    </location>
</feature>
<accession>A0A2K3QCT9</accession>
<dbReference type="Proteomes" id="UP000236621">
    <property type="component" value="Unassembled WGS sequence"/>
</dbReference>
<evidence type="ECO:0000256" key="1">
    <source>
        <dbReference type="SAM" id="MobiDB-lite"/>
    </source>
</evidence>